<keyword evidence="3" id="KW-1185">Reference proteome</keyword>
<comment type="caution">
    <text evidence="2">The sequence shown here is derived from an EMBL/GenBank/DDBJ whole genome shotgun (WGS) entry which is preliminary data.</text>
</comment>
<sequence length="290" mass="32587">MLAQFLNFLEGLRCMIESFAGGQKYKNSYKRTRLHVTQSLVASAGEESTQCDLCQEYHTLSELHSFLIFHRDNRLKSLCINCFRTSHILKNCPSNTNCHQCNLTSHTLLHFDKDIPSETEELSGHSNRDSTERRSSDLTPAPTLTGLADTSFVLLATALVGVQDKTGKSVTVRVLLELGSQANFITRNYLQKLWLPRQKYLRPVYGLPGSPVTDIKVITICYVHLVDDSAHQFGADMADLNQISVAMNSLFCWLIMGRVDSKTVEPSSQLVMCLHATSSIDKTIKRVWES</sequence>
<proteinExistence type="predicted"/>
<accession>A0ABQ9HNH3</accession>
<feature type="region of interest" description="Disordered" evidence="1">
    <location>
        <begin position="118"/>
        <end position="142"/>
    </location>
</feature>
<protein>
    <submittedName>
        <fullName evidence="2">Uncharacterized protein</fullName>
    </submittedName>
</protein>
<organism evidence="2 3">
    <name type="scientific">Dryococelus australis</name>
    <dbReference type="NCBI Taxonomy" id="614101"/>
    <lineage>
        <taxon>Eukaryota</taxon>
        <taxon>Metazoa</taxon>
        <taxon>Ecdysozoa</taxon>
        <taxon>Arthropoda</taxon>
        <taxon>Hexapoda</taxon>
        <taxon>Insecta</taxon>
        <taxon>Pterygota</taxon>
        <taxon>Neoptera</taxon>
        <taxon>Polyneoptera</taxon>
        <taxon>Phasmatodea</taxon>
        <taxon>Verophasmatodea</taxon>
        <taxon>Anareolatae</taxon>
        <taxon>Phasmatidae</taxon>
        <taxon>Eurycanthinae</taxon>
        <taxon>Dryococelus</taxon>
    </lineage>
</organism>
<gene>
    <name evidence="2" type="ORF">PR048_012002</name>
</gene>
<reference evidence="2 3" key="1">
    <citation type="submission" date="2023-02" db="EMBL/GenBank/DDBJ databases">
        <title>LHISI_Scaffold_Assembly.</title>
        <authorList>
            <person name="Stuart O.P."/>
            <person name="Cleave R."/>
            <person name="Magrath M.J.L."/>
            <person name="Mikheyev A.S."/>
        </authorList>
    </citation>
    <scope>NUCLEOTIDE SEQUENCE [LARGE SCALE GENOMIC DNA]</scope>
    <source>
        <strain evidence="2">Daus_M_001</strain>
        <tissue evidence="2">Leg muscle</tissue>
    </source>
</reference>
<evidence type="ECO:0000313" key="2">
    <source>
        <dbReference type="EMBL" id="KAJ8885802.1"/>
    </source>
</evidence>
<dbReference type="PANTHER" id="PTHR47331">
    <property type="entry name" value="PHD-TYPE DOMAIN-CONTAINING PROTEIN"/>
    <property type="match status" value="1"/>
</dbReference>
<dbReference type="EMBL" id="JARBHB010000004">
    <property type="protein sequence ID" value="KAJ8885802.1"/>
    <property type="molecule type" value="Genomic_DNA"/>
</dbReference>
<evidence type="ECO:0000313" key="3">
    <source>
        <dbReference type="Proteomes" id="UP001159363"/>
    </source>
</evidence>
<name>A0ABQ9HNH3_9NEOP</name>
<evidence type="ECO:0000256" key="1">
    <source>
        <dbReference type="SAM" id="MobiDB-lite"/>
    </source>
</evidence>
<feature type="compositionally biased region" description="Basic and acidic residues" evidence="1">
    <location>
        <begin position="118"/>
        <end position="136"/>
    </location>
</feature>
<dbReference type="PANTHER" id="PTHR47331:SF1">
    <property type="entry name" value="GAG-LIKE PROTEIN"/>
    <property type="match status" value="1"/>
</dbReference>
<dbReference type="Proteomes" id="UP001159363">
    <property type="component" value="Chromosome X"/>
</dbReference>